<protein>
    <recommendedName>
        <fullName evidence="4">Major facilitator superfamily (MFS) profile domain-containing protein</fullName>
    </recommendedName>
</protein>
<gene>
    <name evidence="2" type="ORF">PDM29_09825</name>
</gene>
<dbReference type="RefSeq" id="WP_311193641.1">
    <property type="nucleotide sequence ID" value="NZ_CP115541.1"/>
</dbReference>
<feature type="transmembrane region" description="Helical" evidence="1">
    <location>
        <begin position="88"/>
        <end position="109"/>
    </location>
</feature>
<evidence type="ECO:0000256" key="1">
    <source>
        <dbReference type="SAM" id="Phobius"/>
    </source>
</evidence>
<organism evidence="2 3">
    <name type="scientific">Stenotrophomonas oahuensis</name>
    <dbReference type="NCBI Taxonomy" id="3003271"/>
    <lineage>
        <taxon>Bacteria</taxon>
        <taxon>Pseudomonadati</taxon>
        <taxon>Pseudomonadota</taxon>
        <taxon>Gammaproteobacteria</taxon>
        <taxon>Lysobacterales</taxon>
        <taxon>Lysobacteraceae</taxon>
        <taxon>Stenotrophomonas</taxon>
    </lineage>
</organism>
<keyword evidence="1" id="KW-0812">Transmembrane</keyword>
<feature type="transmembrane region" description="Helical" evidence="1">
    <location>
        <begin position="58"/>
        <end position="76"/>
    </location>
</feature>
<proteinExistence type="predicted"/>
<keyword evidence="3" id="KW-1185">Reference proteome</keyword>
<dbReference type="Proteomes" id="UP001302072">
    <property type="component" value="Chromosome"/>
</dbReference>
<accession>A0ABY9YUB3</accession>
<reference evidence="2 3" key="1">
    <citation type="submission" date="2022-12" db="EMBL/GenBank/DDBJ databases">
        <title>Two new species, Stenotrophomonas aracearum and Stenotrophomonas oahuensis, isolated from Anthurium (Araceae family) in Hawaii.</title>
        <authorList>
            <person name="Chunag S.C."/>
            <person name="Dobhal S."/>
            <person name="Alvarez A."/>
            <person name="Arif M."/>
        </authorList>
    </citation>
    <scope>NUCLEOTIDE SEQUENCE [LARGE SCALE GENOMIC DNA]</scope>
    <source>
        <strain evidence="2 3">A5586</strain>
    </source>
</reference>
<evidence type="ECO:0000313" key="2">
    <source>
        <dbReference type="EMBL" id="WNH54550.1"/>
    </source>
</evidence>
<keyword evidence="1" id="KW-1133">Transmembrane helix</keyword>
<sequence length="111" mass="11284">MSRPAPSMPPSVSTSRVPGTRAPLLGVGSFLVAPAMFALAYAVGLASPEVGQWLLSNAGISLGVLGASILGVIVGLGSRVRGERWPWLGTAGAVFSSLPLGLFLLGMILKL</sequence>
<evidence type="ECO:0008006" key="4">
    <source>
        <dbReference type="Google" id="ProtNLM"/>
    </source>
</evidence>
<keyword evidence="1" id="KW-0472">Membrane</keyword>
<name>A0ABY9YUB3_9GAMM</name>
<dbReference type="EMBL" id="CP115541">
    <property type="protein sequence ID" value="WNH54550.1"/>
    <property type="molecule type" value="Genomic_DNA"/>
</dbReference>
<evidence type="ECO:0000313" key="3">
    <source>
        <dbReference type="Proteomes" id="UP001302072"/>
    </source>
</evidence>